<dbReference type="Pfam" id="PF06695">
    <property type="entry name" value="Sm_multidrug_ex"/>
    <property type="match status" value="1"/>
</dbReference>
<proteinExistence type="predicted"/>
<organism evidence="2 3">
    <name type="scientific">Natronosalvus hydrolyticus</name>
    <dbReference type="NCBI Taxonomy" id="2979988"/>
    <lineage>
        <taxon>Archaea</taxon>
        <taxon>Methanobacteriati</taxon>
        <taxon>Methanobacteriota</taxon>
        <taxon>Stenosarchaea group</taxon>
        <taxon>Halobacteria</taxon>
        <taxon>Halobacteriales</taxon>
        <taxon>Natrialbaceae</taxon>
        <taxon>Natronosalvus</taxon>
    </lineage>
</organism>
<name>A0AAP3E7I4_9EURY</name>
<keyword evidence="1" id="KW-0812">Transmembrane</keyword>
<feature type="transmembrane region" description="Helical" evidence="1">
    <location>
        <begin position="135"/>
        <end position="162"/>
    </location>
</feature>
<feature type="transmembrane region" description="Helical" evidence="1">
    <location>
        <begin position="168"/>
        <end position="193"/>
    </location>
</feature>
<comment type="caution">
    <text evidence="2">The sequence shown here is derived from an EMBL/GenBank/DDBJ whole genome shotgun (WGS) entry which is preliminary data.</text>
</comment>
<dbReference type="Proteomes" id="UP001321047">
    <property type="component" value="Unassembled WGS sequence"/>
</dbReference>
<keyword evidence="3" id="KW-1185">Reference proteome</keyword>
<evidence type="ECO:0000256" key="1">
    <source>
        <dbReference type="SAM" id="Phobius"/>
    </source>
</evidence>
<accession>A0AAP3E7I4</accession>
<protein>
    <submittedName>
        <fullName evidence="2">Small multi-drug export protein</fullName>
    </submittedName>
</protein>
<feature type="transmembrane region" description="Helical" evidence="1">
    <location>
        <begin position="84"/>
        <end position="104"/>
    </location>
</feature>
<reference evidence="2 3" key="1">
    <citation type="submission" date="2022-09" db="EMBL/GenBank/DDBJ databases">
        <title>Enrichment on poylsaccharides allowed isolation of novel metabolic and taxonomic groups of Haloarchaea.</title>
        <authorList>
            <person name="Sorokin D.Y."/>
            <person name="Elcheninov A.G."/>
            <person name="Khizhniak T.V."/>
            <person name="Kolganova T.V."/>
            <person name="Kublanov I.V."/>
        </authorList>
    </citation>
    <scope>NUCLEOTIDE SEQUENCE [LARGE SCALE GENOMIC DNA]</scope>
    <source>
        <strain evidence="2 3">AArc-curdl1</strain>
    </source>
</reference>
<sequence>MSALFVGLSLEYDLPHVPGGIPEYSTLDTLAFAFSDTESWVRSLLGDAGGIWQYVLVFVLAAIPLLEILVVIPIGIAIGLDPLLVAIAAFAGNVIPIYGICLAYDRLQSWLESDPTADTEPSGRRKRATHLWNRYGLPGLALLSPVVTGVHLAAVFALGLGARARDTLFWMTASIGLWTVLITAGSVLGLAALEAVW</sequence>
<gene>
    <name evidence="2" type="ORF">OB919_09560</name>
</gene>
<keyword evidence="1" id="KW-0472">Membrane</keyword>
<dbReference type="AlphaFoldDB" id="A0AAP3E7I4"/>
<feature type="transmembrane region" description="Helical" evidence="1">
    <location>
        <begin position="51"/>
        <end position="78"/>
    </location>
</feature>
<dbReference type="InterPro" id="IPR009577">
    <property type="entry name" value="Sm_multidrug_ex"/>
</dbReference>
<keyword evidence="1" id="KW-1133">Transmembrane helix</keyword>
<evidence type="ECO:0000313" key="3">
    <source>
        <dbReference type="Proteomes" id="UP001321047"/>
    </source>
</evidence>
<dbReference type="EMBL" id="JAOPJZ010000006">
    <property type="protein sequence ID" value="MCU4752229.1"/>
    <property type="molecule type" value="Genomic_DNA"/>
</dbReference>
<dbReference type="RefSeq" id="WP_342808571.1">
    <property type="nucleotide sequence ID" value="NZ_JAOPJZ010000006.1"/>
</dbReference>
<evidence type="ECO:0000313" key="2">
    <source>
        <dbReference type="EMBL" id="MCU4752229.1"/>
    </source>
</evidence>